<proteinExistence type="inferred from homology"/>
<feature type="binding site" evidence="7">
    <location>
        <position position="139"/>
    </location>
    <ligand>
        <name>Fe(3+)</name>
        <dbReference type="ChEBI" id="CHEBI:29034"/>
    </ligand>
</feature>
<dbReference type="Proteomes" id="UP000061569">
    <property type="component" value="Chromosome"/>
</dbReference>
<dbReference type="InterPro" id="IPR005920">
    <property type="entry name" value="HutI"/>
</dbReference>
<feature type="binding site" evidence="7">
    <location>
        <position position="381"/>
    </location>
    <ligand>
        <name>Zn(2+)</name>
        <dbReference type="ChEBI" id="CHEBI:29105"/>
    </ligand>
</feature>
<evidence type="ECO:0000256" key="3">
    <source>
        <dbReference type="ARBA" id="ARBA00022801"/>
    </source>
</evidence>
<feature type="binding site" evidence="7">
    <location>
        <position position="306"/>
    </location>
    <ligand>
        <name>Fe(3+)</name>
        <dbReference type="ChEBI" id="CHEBI:29034"/>
    </ligand>
</feature>
<dbReference type="NCBIfam" id="TIGR01224">
    <property type="entry name" value="hutI"/>
    <property type="match status" value="1"/>
</dbReference>
<dbReference type="Gene3D" id="3.20.20.140">
    <property type="entry name" value="Metal-dependent hydrolases"/>
    <property type="match status" value="1"/>
</dbReference>
<dbReference type="GO" id="GO:0005506">
    <property type="term" value="F:iron ion binding"/>
    <property type="evidence" value="ECO:0007669"/>
    <property type="project" value="UniProtKB-UniRule"/>
</dbReference>
<keyword evidence="7" id="KW-0963">Cytoplasm</keyword>
<dbReference type="EMBL" id="CP013140">
    <property type="protein sequence ID" value="ALN56716.1"/>
    <property type="molecule type" value="Genomic_DNA"/>
</dbReference>
<reference evidence="9 10" key="1">
    <citation type="submission" date="2015-11" db="EMBL/GenBank/DDBJ databases">
        <title>Genome sequences of Lysobacter enzymogenes strain C3 and Lysobacter antibioticus ATCC 29479.</title>
        <authorList>
            <person name="Kobayashi D.Y."/>
        </authorList>
    </citation>
    <scope>NUCLEOTIDE SEQUENCE [LARGE SCALE GENOMIC DNA]</scope>
    <source>
        <strain evidence="9 10">C3</strain>
    </source>
</reference>
<dbReference type="InterPro" id="IPR011059">
    <property type="entry name" value="Metal-dep_hydrolase_composite"/>
</dbReference>
<accession>A0A0S2DDQ6</accession>
<dbReference type="InterPro" id="IPR006680">
    <property type="entry name" value="Amidohydro-rel"/>
</dbReference>
<comment type="catalytic activity">
    <reaction evidence="7">
        <text>4-imidazolone-5-propanoate + H2O = N-formimidoyl-L-glutamate</text>
        <dbReference type="Rhea" id="RHEA:23660"/>
        <dbReference type="ChEBI" id="CHEBI:15377"/>
        <dbReference type="ChEBI" id="CHEBI:58928"/>
        <dbReference type="ChEBI" id="CHEBI:77893"/>
        <dbReference type="EC" id="3.5.2.7"/>
    </reaction>
</comment>
<dbReference type="SUPFAM" id="SSF51556">
    <property type="entry name" value="Metallo-dependent hydrolases"/>
    <property type="match status" value="1"/>
</dbReference>
<dbReference type="STRING" id="69.GLE_1359"/>
<feature type="binding site" evidence="7">
    <location>
        <position position="209"/>
    </location>
    <ligand>
        <name>N-formimidoyl-L-glutamate</name>
        <dbReference type="ChEBI" id="CHEBI:58928"/>
    </ligand>
</feature>
<evidence type="ECO:0000256" key="4">
    <source>
        <dbReference type="ARBA" id="ARBA00022808"/>
    </source>
</evidence>
<feature type="binding site" evidence="7">
    <location>
        <position position="137"/>
    </location>
    <ligand>
        <name>Fe(3+)</name>
        <dbReference type="ChEBI" id="CHEBI:29034"/>
    </ligand>
</feature>
<dbReference type="GO" id="GO:0005737">
    <property type="term" value="C:cytoplasm"/>
    <property type="evidence" value="ECO:0007669"/>
    <property type="project" value="UniProtKB-SubCell"/>
</dbReference>
<feature type="binding site" evidence="7">
    <location>
        <position position="386"/>
    </location>
    <ligand>
        <name>4-imidazolone-5-propanoate</name>
        <dbReference type="ChEBI" id="CHEBI:77893"/>
    </ligand>
</feature>
<dbReference type="GO" id="GO:0019556">
    <property type="term" value="P:L-histidine catabolic process to glutamate and formamide"/>
    <property type="evidence" value="ECO:0007669"/>
    <property type="project" value="UniProtKB-UniRule"/>
</dbReference>
<keyword evidence="3 7" id="KW-0378">Hydrolase</keyword>
<evidence type="ECO:0000256" key="2">
    <source>
        <dbReference type="ARBA" id="ARBA00022723"/>
    </source>
</evidence>
<dbReference type="InterPro" id="IPR032466">
    <property type="entry name" value="Metal_Hydrolase"/>
</dbReference>
<protein>
    <recommendedName>
        <fullName evidence="1 7">Imidazolonepropionase</fullName>
        <ecNumber evidence="1 7">3.5.2.7</ecNumber>
    </recommendedName>
    <alternativeName>
        <fullName evidence="7">Imidazolone-5-propionate hydrolase</fullName>
    </alternativeName>
</protein>
<dbReference type="FunFam" id="3.20.20.140:FF:000007">
    <property type="entry name" value="Imidazolonepropionase"/>
    <property type="match status" value="1"/>
</dbReference>
<keyword evidence="5 7" id="KW-0862">Zinc</keyword>
<feature type="binding site" evidence="7">
    <location>
        <position position="146"/>
    </location>
    <ligand>
        <name>4-imidazolone-5-propanoate</name>
        <dbReference type="ChEBI" id="CHEBI:77893"/>
    </ligand>
</feature>
<evidence type="ECO:0000256" key="6">
    <source>
        <dbReference type="ARBA" id="ARBA00023004"/>
    </source>
</evidence>
<dbReference type="PANTHER" id="PTHR42752">
    <property type="entry name" value="IMIDAZOLONEPROPIONASE"/>
    <property type="match status" value="1"/>
</dbReference>
<feature type="binding site" evidence="7">
    <location>
        <position position="381"/>
    </location>
    <ligand>
        <name>Fe(3+)</name>
        <dbReference type="ChEBI" id="CHEBI:29034"/>
    </ligand>
</feature>
<dbReference type="Pfam" id="PF01979">
    <property type="entry name" value="Amidohydro_1"/>
    <property type="match status" value="1"/>
</dbReference>
<feature type="binding site" evidence="7">
    <location>
        <position position="385"/>
    </location>
    <ligand>
        <name>N-formimidoyl-L-glutamate</name>
        <dbReference type="ChEBI" id="CHEBI:58928"/>
    </ligand>
</feature>
<evidence type="ECO:0000256" key="7">
    <source>
        <dbReference type="HAMAP-Rule" id="MF_00372"/>
    </source>
</evidence>
<dbReference type="UniPathway" id="UPA00379">
    <property type="reaction ID" value="UER00551"/>
</dbReference>
<keyword evidence="4 7" id="KW-0369">Histidine metabolism</keyword>
<dbReference type="KEGG" id="lez:GLE_1359"/>
<dbReference type="PANTHER" id="PTHR42752:SF1">
    <property type="entry name" value="IMIDAZOLONEPROPIONASE-RELATED"/>
    <property type="match status" value="1"/>
</dbReference>
<sequence length="469" mass="49844">MAFMAGILARAAAEENRRGAVLPKPAAHGARIGTMRRRTQPGAAAATRIAAMTSSSPAPDRPPYDSLPYDGLILGASLATLDAAAGYGEIADAALAWRDGRIAWLGPRAQLPAAPEALAAQVIQASGWITPGLIDCHTHLIFAGDRAREFELRLQGASYEEIARAGGGIVSSVRAVREADEDELLRQSLPRARALIADGATTLEIKSGYGLDFDNERKMLRVARRLGETLGVRVRTTYLAAHALPPEYQGRADDYIDAACRWLPRLHAEGLVDAVDAFCEGIGFSPAQTTRMFEAARALDLPVKLHADQLSDLGGGALAAAFDGLSADHVEHTSLDSVRAMAAHGTVAVLLPGAFHVLRETKLPPLDAFREHGVAMALATDCNPGTSPLLSLRQAMQLSCTHFRLTPEEALRGATVHAAKALGLGDAGALKVGASADFALWDIRHPAELCYWLGGRLAQRVYCQGRQIA</sequence>
<comment type="pathway">
    <text evidence="7">Amino-acid degradation; L-histidine degradation into L-glutamate; N-formimidoyl-L-glutamate from L-histidine: step 3/3.</text>
</comment>
<evidence type="ECO:0000256" key="5">
    <source>
        <dbReference type="ARBA" id="ARBA00022833"/>
    </source>
</evidence>
<evidence type="ECO:0000313" key="10">
    <source>
        <dbReference type="Proteomes" id="UP000061569"/>
    </source>
</evidence>
<dbReference type="HAMAP" id="MF_00372">
    <property type="entry name" value="HutI"/>
    <property type="match status" value="1"/>
</dbReference>
<dbReference type="SUPFAM" id="SSF51338">
    <property type="entry name" value="Composite domain of metallo-dependent hydrolases"/>
    <property type="match status" value="1"/>
</dbReference>
<dbReference type="CDD" id="cd01296">
    <property type="entry name" value="Imidazolone-5PH"/>
    <property type="match status" value="1"/>
</dbReference>
<feature type="binding site" evidence="7">
    <location>
        <position position="209"/>
    </location>
    <ligand>
        <name>4-imidazolone-5-propanoate</name>
        <dbReference type="ChEBI" id="CHEBI:77893"/>
    </ligand>
</feature>
<comment type="cofactor">
    <cofactor evidence="7">
        <name>Zn(2+)</name>
        <dbReference type="ChEBI" id="CHEBI:29105"/>
    </cofactor>
    <cofactor evidence="7">
        <name>Fe(3+)</name>
        <dbReference type="ChEBI" id="CHEBI:29034"/>
    </cofactor>
    <text evidence="7">Binds 1 zinc or iron ion per subunit.</text>
</comment>
<dbReference type="GO" id="GO:0008270">
    <property type="term" value="F:zinc ion binding"/>
    <property type="evidence" value="ECO:0007669"/>
    <property type="project" value="UniProtKB-UniRule"/>
</dbReference>
<name>A0A0S2DDQ6_LYSEN</name>
<feature type="binding site" evidence="7">
    <location>
        <position position="306"/>
    </location>
    <ligand>
        <name>Zn(2+)</name>
        <dbReference type="ChEBI" id="CHEBI:29105"/>
    </ligand>
</feature>
<gene>
    <name evidence="7 9" type="primary">hutI</name>
    <name evidence="9" type="ORF">GLE_1359</name>
</gene>
<evidence type="ECO:0000313" key="9">
    <source>
        <dbReference type="EMBL" id="ALN56716.1"/>
    </source>
</evidence>
<feature type="binding site" evidence="7">
    <location>
        <position position="139"/>
    </location>
    <ligand>
        <name>Zn(2+)</name>
        <dbReference type="ChEBI" id="CHEBI:29105"/>
    </ligand>
</feature>
<evidence type="ECO:0000256" key="1">
    <source>
        <dbReference type="ARBA" id="ARBA00012864"/>
    </source>
</evidence>
<comment type="similarity">
    <text evidence="7">Belongs to the metallo-dependent hydrolases superfamily. HutI family.</text>
</comment>
<comment type="subcellular location">
    <subcellularLocation>
        <location evidence="7">Cytoplasm</location>
    </subcellularLocation>
</comment>
<feature type="domain" description="Amidohydrolase-related" evidence="8">
    <location>
        <begin position="128"/>
        <end position="465"/>
    </location>
</feature>
<feature type="binding site" evidence="7">
    <location>
        <position position="242"/>
    </location>
    <ligand>
        <name>4-imidazolone-5-propanoate</name>
        <dbReference type="ChEBI" id="CHEBI:77893"/>
    </ligand>
</feature>
<dbReference type="GO" id="GO:0050480">
    <property type="term" value="F:imidazolonepropionase activity"/>
    <property type="evidence" value="ECO:0007669"/>
    <property type="project" value="UniProtKB-UniRule"/>
</dbReference>
<dbReference type="GO" id="GO:0019557">
    <property type="term" value="P:L-histidine catabolic process to glutamate and formate"/>
    <property type="evidence" value="ECO:0007669"/>
    <property type="project" value="UniProtKB-UniPathway"/>
</dbReference>
<feature type="binding site" evidence="7">
    <location>
        <position position="309"/>
    </location>
    <ligand>
        <name>4-imidazolone-5-propanoate</name>
        <dbReference type="ChEBI" id="CHEBI:77893"/>
    </ligand>
</feature>
<feature type="binding site" evidence="7">
    <location>
        <position position="383"/>
    </location>
    <ligand>
        <name>N-formimidoyl-L-glutamate</name>
        <dbReference type="ChEBI" id="CHEBI:58928"/>
    </ligand>
</feature>
<organism evidence="9 10">
    <name type="scientific">Lysobacter enzymogenes</name>
    <dbReference type="NCBI Taxonomy" id="69"/>
    <lineage>
        <taxon>Bacteria</taxon>
        <taxon>Pseudomonadati</taxon>
        <taxon>Pseudomonadota</taxon>
        <taxon>Gammaproteobacteria</taxon>
        <taxon>Lysobacterales</taxon>
        <taxon>Lysobacteraceae</taxon>
        <taxon>Lysobacter</taxon>
    </lineage>
</organism>
<feature type="binding site" evidence="7">
    <location>
        <position position="137"/>
    </location>
    <ligand>
        <name>Zn(2+)</name>
        <dbReference type="ChEBI" id="CHEBI:29105"/>
    </ligand>
</feature>
<evidence type="ECO:0000259" key="8">
    <source>
        <dbReference type="Pfam" id="PF01979"/>
    </source>
</evidence>
<dbReference type="AlphaFoldDB" id="A0A0S2DDQ6"/>
<dbReference type="Gene3D" id="2.30.40.10">
    <property type="entry name" value="Urease, subunit C, domain 1"/>
    <property type="match status" value="1"/>
</dbReference>
<dbReference type="PATRIC" id="fig|69.6.peg.1341"/>
<keyword evidence="2 7" id="KW-0479">Metal-binding</keyword>
<comment type="function">
    <text evidence="7">Catalyzes the hydrolytic cleavage of the carbon-nitrogen bond in imidazolone-5-propanoate to yield N-formimidoyl-L-glutamate. It is the third step in the universal histidine degradation pathway.</text>
</comment>
<keyword evidence="6 7" id="KW-0408">Iron</keyword>
<dbReference type="EC" id="3.5.2.7" evidence="1 7"/>